<comment type="caution">
    <text evidence="1">The sequence shown here is derived from an EMBL/GenBank/DDBJ whole genome shotgun (WGS) entry which is preliminary data.</text>
</comment>
<sequence length="399" mass="46777">MLDNSTDIYVTDDEKQRYAYNMLPTYLLVKGLPEGKRLIKQAAKNISKKPYRQKIHFAHIFNELATTQTYSHIGMNDIKLEKGELSNHPYEGLLRSFGAETATELLRHTKLIDACLSQKLHDQLITNFKDYMFETFGYEDNELNINMSAESFYLHLVLSFIAHLDACVHHAAYSEKVAPISLGWLFMQKLDPDKWQYNHEQDNYYLVNHNGSPFSCTSRSFIDFMQTVFYWQIYGDMPTSLYGIDNEIIQKEFERTDSRSDSFIRRKREGGWLTLEDVFWFVGIQGSKEDEVNETLASWQESMIAYIKTDNVNDLGGLPPSAEGLIWLIYAFYQNIYEHTDKSNKANKEQSCVTYDDYYGLWESITDYYELRIDKNVKAERVQWPQYLVKQAMPVKRMT</sequence>
<organism evidence="1 2">
    <name type="scientific">Psychrobacter proteolyticus</name>
    <dbReference type="NCBI Taxonomy" id="147825"/>
    <lineage>
        <taxon>Bacteria</taxon>
        <taxon>Pseudomonadati</taxon>
        <taxon>Pseudomonadota</taxon>
        <taxon>Gammaproteobacteria</taxon>
        <taxon>Moraxellales</taxon>
        <taxon>Moraxellaceae</taxon>
        <taxon>Psychrobacter</taxon>
    </lineage>
</organism>
<protein>
    <submittedName>
        <fullName evidence="1">Uncharacterized protein</fullName>
    </submittedName>
</protein>
<accession>A0ABV0D5V4</accession>
<dbReference type="Proteomes" id="UP001414441">
    <property type="component" value="Unassembled WGS sequence"/>
</dbReference>
<dbReference type="RefSeq" id="WP_347163183.1">
    <property type="nucleotide sequence ID" value="NZ_JBDLOB010000004.1"/>
</dbReference>
<evidence type="ECO:0000313" key="1">
    <source>
        <dbReference type="EMBL" id="MEN8626072.1"/>
    </source>
</evidence>
<gene>
    <name evidence="1" type="ORF">ABFV72_08610</name>
</gene>
<evidence type="ECO:0000313" key="2">
    <source>
        <dbReference type="Proteomes" id="UP001414441"/>
    </source>
</evidence>
<keyword evidence="2" id="KW-1185">Reference proteome</keyword>
<reference evidence="1 2" key="1">
    <citation type="submission" date="2024-05" db="EMBL/GenBank/DDBJ databases">
        <title>Genome sequencing of Marine Estuary Bacteria, Pseudoalteromonas distincta strain FA, Psychrobacter proteolyticus strain EA, and Shewanella baltica strain CA.</title>
        <authorList>
            <person name="Dieffenbach S.A."/>
            <person name="Maclea K.S."/>
        </authorList>
    </citation>
    <scope>NUCLEOTIDE SEQUENCE [LARGE SCALE GENOMIC DNA]</scope>
    <source>
        <strain evidence="1 2">EA</strain>
    </source>
</reference>
<proteinExistence type="predicted"/>
<dbReference type="EMBL" id="JBDLOB010000004">
    <property type="protein sequence ID" value="MEN8626072.1"/>
    <property type="molecule type" value="Genomic_DNA"/>
</dbReference>
<name>A0ABV0D5V4_9GAMM</name>